<gene>
    <name evidence="1" type="ORF">C1877_11130</name>
</gene>
<evidence type="ECO:0000313" key="2">
    <source>
        <dbReference type="Proteomes" id="UP000254000"/>
    </source>
</evidence>
<protein>
    <submittedName>
        <fullName evidence="1">Oxidoreductase</fullName>
    </submittedName>
</protein>
<name>A0A369LZ38_9ACTN</name>
<accession>A0A369LZ38</accession>
<reference evidence="1 2" key="1">
    <citation type="journal article" date="2018" name="Elife">
        <title>Discovery and characterization of a prevalent human gut bacterial enzyme sufficient for the inactivation of a family of plant toxins.</title>
        <authorList>
            <person name="Koppel N."/>
            <person name="Bisanz J.E."/>
            <person name="Pandelia M.E."/>
            <person name="Turnbaugh P.J."/>
            <person name="Balskus E.P."/>
        </authorList>
    </citation>
    <scope>NUCLEOTIDE SEQUENCE [LARGE SCALE GENOMIC DNA]</scope>
    <source>
        <strain evidence="1 2">3C</strain>
    </source>
</reference>
<dbReference type="InterPro" id="IPR017896">
    <property type="entry name" value="4Fe4S_Fe-S-bd"/>
</dbReference>
<dbReference type="Proteomes" id="UP000254000">
    <property type="component" value="Unassembled WGS sequence"/>
</dbReference>
<dbReference type="PROSITE" id="PS51379">
    <property type="entry name" value="4FE4S_FER_2"/>
    <property type="match status" value="1"/>
</dbReference>
<proteinExistence type="predicted"/>
<dbReference type="GeneID" id="78360246"/>
<dbReference type="SUPFAM" id="SSF54862">
    <property type="entry name" value="4Fe-4S ferredoxins"/>
    <property type="match status" value="1"/>
</dbReference>
<keyword evidence="2" id="KW-1185">Reference proteome</keyword>
<dbReference type="RefSeq" id="WP_114569192.1">
    <property type="nucleotide sequence ID" value="NZ_CABMMS010000007.1"/>
</dbReference>
<evidence type="ECO:0000313" key="1">
    <source>
        <dbReference type="EMBL" id="RDB63428.1"/>
    </source>
</evidence>
<organism evidence="1 2">
    <name type="scientific">Gordonibacter pamelaeae</name>
    <dbReference type="NCBI Taxonomy" id="471189"/>
    <lineage>
        <taxon>Bacteria</taxon>
        <taxon>Bacillati</taxon>
        <taxon>Actinomycetota</taxon>
        <taxon>Coriobacteriia</taxon>
        <taxon>Eggerthellales</taxon>
        <taxon>Eggerthellaceae</taxon>
        <taxon>Gordonibacter</taxon>
    </lineage>
</organism>
<sequence length="107" mass="12189">MRKYLAVDYEFCTGCHTCEIACQQEHGLAPDRFGIKLTQIGPDQLDERRWQYEFVPVPTDRCDRCARRQAAGKAPTCVQHCQAGCLYYGTLEELGAKVDKRKVALFT</sequence>
<dbReference type="Gene3D" id="3.30.70.20">
    <property type="match status" value="1"/>
</dbReference>
<dbReference type="OrthoDB" id="5432641at2"/>
<comment type="caution">
    <text evidence="1">The sequence shown here is derived from an EMBL/GenBank/DDBJ whole genome shotgun (WGS) entry which is preliminary data.</text>
</comment>
<dbReference type="EMBL" id="PPTS01000007">
    <property type="protein sequence ID" value="RDB63428.1"/>
    <property type="molecule type" value="Genomic_DNA"/>
</dbReference>
<dbReference type="AlphaFoldDB" id="A0A369LZ38"/>